<dbReference type="EMBL" id="QTJV01000007">
    <property type="protein sequence ID" value="RFM33350.1"/>
    <property type="molecule type" value="Genomic_DNA"/>
</dbReference>
<accession>A0A3E1NZM6</accession>
<dbReference type="RefSeq" id="WP_116855197.1">
    <property type="nucleotide sequence ID" value="NZ_QTJV01000007.1"/>
</dbReference>
<dbReference type="Proteomes" id="UP000261174">
    <property type="component" value="Unassembled WGS sequence"/>
</dbReference>
<dbReference type="Pfam" id="PF14257">
    <property type="entry name" value="DUF4349"/>
    <property type="match status" value="1"/>
</dbReference>
<comment type="caution">
    <text evidence="3">The sequence shown here is derived from an EMBL/GenBank/DDBJ whole genome shotgun (WGS) entry which is preliminary data.</text>
</comment>
<dbReference type="OrthoDB" id="658163at2"/>
<keyword evidence="1" id="KW-1133">Transmembrane helix</keyword>
<feature type="domain" description="DUF4349" evidence="2">
    <location>
        <begin position="62"/>
        <end position="166"/>
    </location>
</feature>
<proteinExistence type="predicted"/>
<evidence type="ECO:0000256" key="1">
    <source>
        <dbReference type="SAM" id="Phobius"/>
    </source>
</evidence>
<keyword evidence="1" id="KW-0812">Transmembrane</keyword>
<dbReference type="PROSITE" id="PS51257">
    <property type="entry name" value="PROKAR_LIPOPROTEIN"/>
    <property type="match status" value="1"/>
</dbReference>
<feature type="transmembrane region" description="Helical" evidence="1">
    <location>
        <begin position="265"/>
        <end position="286"/>
    </location>
</feature>
<keyword evidence="1" id="KW-0472">Membrane</keyword>
<protein>
    <submittedName>
        <fullName evidence="3">DUF4349 domain-containing protein</fullName>
    </submittedName>
</protein>
<evidence type="ECO:0000313" key="4">
    <source>
        <dbReference type="Proteomes" id="UP000261174"/>
    </source>
</evidence>
<gene>
    <name evidence="3" type="ORF">DXN04_20215</name>
</gene>
<reference evidence="3 4" key="1">
    <citation type="submission" date="2018-08" db="EMBL/GenBank/DDBJ databases">
        <title>Chitinophaga sp. K20C18050901, a novel bacterium isolated from forest soil.</title>
        <authorList>
            <person name="Wang C."/>
        </authorList>
    </citation>
    <scope>NUCLEOTIDE SEQUENCE [LARGE SCALE GENOMIC DNA]</scope>
    <source>
        <strain evidence="3 4">K20C18050901</strain>
    </source>
</reference>
<dbReference type="InterPro" id="IPR025645">
    <property type="entry name" value="DUF4349"/>
</dbReference>
<sequence>MRPYCYLVVPAMTLYACSAGNSSYESTLDSAVASEQSNSYSKALASAAQAGEEVPALNSPARKHVRTADINVRVANVFNAATTLERVTKGFDGYVVESTLSNEMGAAQDIPYKGDSMKHVQLYTAIANLTLKVPAEKLDSLVSSLNNVATFVSTRTLRDDDKTLEYLKNFMKNEEPVTPVAVTKKSDPLQTAAYQDNKKDEKIDRKVANFAILDDANYATLTVKLSQSQQADVQVVVNPESVIRAGFGTELLTALSTGTTALRNVFLFFLQLWPFILLAIAGVFGYKKMAARKVLPVANPENK</sequence>
<keyword evidence="4" id="KW-1185">Reference proteome</keyword>
<dbReference type="AlphaFoldDB" id="A0A3E1NZM6"/>
<organism evidence="3 4">
    <name type="scientific">Chitinophaga silvisoli</name>
    <dbReference type="NCBI Taxonomy" id="2291814"/>
    <lineage>
        <taxon>Bacteria</taxon>
        <taxon>Pseudomonadati</taxon>
        <taxon>Bacteroidota</taxon>
        <taxon>Chitinophagia</taxon>
        <taxon>Chitinophagales</taxon>
        <taxon>Chitinophagaceae</taxon>
        <taxon>Chitinophaga</taxon>
    </lineage>
</organism>
<evidence type="ECO:0000313" key="3">
    <source>
        <dbReference type="EMBL" id="RFM33350.1"/>
    </source>
</evidence>
<name>A0A3E1NZM6_9BACT</name>
<evidence type="ECO:0000259" key="2">
    <source>
        <dbReference type="Pfam" id="PF14257"/>
    </source>
</evidence>